<evidence type="ECO:0000313" key="3">
    <source>
        <dbReference type="EMBL" id="KAL3274673.1"/>
    </source>
</evidence>
<dbReference type="PANTHER" id="PTHR21494">
    <property type="entry name" value="ACTIVATING SIGNAL COINTEGRATOR 1 COMPLEX SUBUNIT 2 ASC-1 COMPLEX SUBUNIT P100"/>
    <property type="match status" value="1"/>
</dbReference>
<dbReference type="InterPro" id="IPR003892">
    <property type="entry name" value="CUE"/>
</dbReference>
<accession>A0ABD2N7M3</accession>
<dbReference type="Pfam" id="PF02845">
    <property type="entry name" value="CUE"/>
    <property type="match status" value="1"/>
</dbReference>
<evidence type="ECO:0000259" key="2">
    <source>
        <dbReference type="PROSITE" id="PS51140"/>
    </source>
</evidence>
<dbReference type="SMART" id="SM00546">
    <property type="entry name" value="CUE"/>
    <property type="match status" value="1"/>
</dbReference>
<dbReference type="AlphaFoldDB" id="A0ABD2N7M3"/>
<feature type="region of interest" description="Disordered" evidence="1">
    <location>
        <begin position="695"/>
        <end position="745"/>
    </location>
</feature>
<dbReference type="InterPro" id="IPR052586">
    <property type="entry name" value="ASCC2"/>
</dbReference>
<evidence type="ECO:0000256" key="1">
    <source>
        <dbReference type="SAM" id="MobiDB-lite"/>
    </source>
</evidence>
<comment type="caution">
    <text evidence="3">The sequence shown here is derived from an EMBL/GenBank/DDBJ whole genome shotgun (WGS) entry which is preliminary data.</text>
</comment>
<dbReference type="PANTHER" id="PTHR21494:SF0">
    <property type="entry name" value="ACTIVATING SIGNAL COINTEGRATOR 1 COMPLEX SUBUNIT 2"/>
    <property type="match status" value="1"/>
</dbReference>
<dbReference type="CDD" id="cd14364">
    <property type="entry name" value="CUE_ASCC2"/>
    <property type="match status" value="1"/>
</dbReference>
<proteinExistence type="predicted"/>
<dbReference type="InterPro" id="IPR041800">
    <property type="entry name" value="ASCC2_CUE"/>
</dbReference>
<dbReference type="SUPFAM" id="SSF46934">
    <property type="entry name" value="UBA-like"/>
    <property type="match status" value="1"/>
</dbReference>
<dbReference type="EMBL" id="JABFTP020000062">
    <property type="protein sequence ID" value="KAL3274673.1"/>
    <property type="molecule type" value="Genomic_DNA"/>
</dbReference>
<reference evidence="3 4" key="1">
    <citation type="journal article" date="2021" name="BMC Biol.">
        <title>Horizontally acquired antibacterial genes associated with adaptive radiation of ladybird beetles.</title>
        <authorList>
            <person name="Li H.S."/>
            <person name="Tang X.F."/>
            <person name="Huang Y.H."/>
            <person name="Xu Z.Y."/>
            <person name="Chen M.L."/>
            <person name="Du X.Y."/>
            <person name="Qiu B.Y."/>
            <person name="Chen P.T."/>
            <person name="Zhang W."/>
            <person name="Slipinski A."/>
            <person name="Escalona H.E."/>
            <person name="Waterhouse R.M."/>
            <person name="Zwick A."/>
            <person name="Pang H."/>
        </authorList>
    </citation>
    <scope>NUCLEOTIDE SEQUENCE [LARGE SCALE GENOMIC DNA]</scope>
    <source>
        <strain evidence="3">SYSU2018</strain>
    </source>
</reference>
<name>A0ABD2N7M3_9CUCU</name>
<organism evidence="3 4">
    <name type="scientific">Cryptolaemus montrouzieri</name>
    <dbReference type="NCBI Taxonomy" id="559131"/>
    <lineage>
        <taxon>Eukaryota</taxon>
        <taxon>Metazoa</taxon>
        <taxon>Ecdysozoa</taxon>
        <taxon>Arthropoda</taxon>
        <taxon>Hexapoda</taxon>
        <taxon>Insecta</taxon>
        <taxon>Pterygota</taxon>
        <taxon>Neoptera</taxon>
        <taxon>Endopterygota</taxon>
        <taxon>Coleoptera</taxon>
        <taxon>Polyphaga</taxon>
        <taxon>Cucujiformia</taxon>
        <taxon>Coccinelloidea</taxon>
        <taxon>Coccinellidae</taxon>
        <taxon>Scymninae</taxon>
        <taxon>Scymnini</taxon>
        <taxon>Cryptolaemus</taxon>
    </lineage>
</organism>
<evidence type="ECO:0000313" key="4">
    <source>
        <dbReference type="Proteomes" id="UP001516400"/>
    </source>
</evidence>
<sequence>MNELADIFGDFSLSNEDNEYINFDYFNFFKNPNKLPITNVFLERVRREIDKRAEGKWEIVNSKEARKKCINIEKEVIPALHVSWLPEHIPTFEYQEYDFSLPGEENTWFLENNKNYLLFLEYLVRCNYHQFWCSVLFKEDVQNSIRDFLLSPIPIYQYKELGRSYQKVYKSIFNNFYMVVKRLIFFKESESEYMSRAQGAKYLIESKLLNMPIAVTLTILYQDFDNDLIDELSDVFFTCDGQEKIIHKEVEHILKYSIVVFEMIKGKLTGKLDPGVIIVPISLEDKPKLFSLSWVDSVMNYLLNTVYTICALFRLRKSNINMALSLNIPEKLAKTYDEVFNYLYDLLDGREEISQEKELFQRIMWKLGHARSKFIDNFHNFITYLLDETISRQNNPKNQQEYLEIFIDTMTVALEYEIFICDYNFKYSIAQTVEMFEDFSAIDRTRAEYIITSLNNLERHDFIREKFSVESAFSNHLPKPKEINNILPDYPTETPSSIKREEDSESRIQFILGIFPHLGDGFVEKCLEHYDHNTDQVVQAILEDNLPPHIVDIPFDFPRIPAEPKPPKPVLAYRGKKPEYDDALSMLNDRKEKEKMKTLVMEGIKYNNRYDNSDDEYDDRQNYMEPDFVVEHEVEKYEKPNEEDLVSDTSYSENEFDDEGKPVEKNSQTGFKPFCEDPALARARYEAKFGAVRKRTNVVGKPKGQGQEKNVVKARQQKNAQKSSRANHNRKGGSQFKRNRGMIPS</sequence>
<feature type="domain" description="CUE" evidence="2">
    <location>
        <begin position="503"/>
        <end position="546"/>
    </location>
</feature>
<dbReference type="Proteomes" id="UP001516400">
    <property type="component" value="Unassembled WGS sequence"/>
</dbReference>
<protein>
    <recommendedName>
        <fullName evidence="2">CUE domain-containing protein</fullName>
    </recommendedName>
</protein>
<keyword evidence="4" id="KW-1185">Reference proteome</keyword>
<gene>
    <name evidence="3" type="ORF">HHI36_016053</name>
</gene>
<dbReference type="InterPro" id="IPR009060">
    <property type="entry name" value="UBA-like_sf"/>
</dbReference>
<dbReference type="Gene3D" id="1.10.8.10">
    <property type="entry name" value="DNA helicase RuvA subunit, C-terminal domain"/>
    <property type="match status" value="1"/>
</dbReference>
<feature type="region of interest" description="Disordered" evidence="1">
    <location>
        <begin position="638"/>
        <end position="674"/>
    </location>
</feature>
<dbReference type="PROSITE" id="PS51140">
    <property type="entry name" value="CUE"/>
    <property type="match status" value="1"/>
</dbReference>